<feature type="compositionally biased region" description="Low complexity" evidence="1">
    <location>
        <begin position="7"/>
        <end position="31"/>
    </location>
</feature>
<sequence length="109" mass="10799">MFRLPLPARRAGATPSPASPASPALPAFPARCVGPDPHDQGRPGPSEVVVIVVIAVLASALTVTGTPAPAVRDVLGAAGLVALGVLLALRGGSRVSRLVIRGLQAGSQA</sequence>
<feature type="region of interest" description="Disordered" evidence="1">
    <location>
        <begin position="1"/>
        <end position="42"/>
    </location>
</feature>
<evidence type="ECO:0000313" key="3">
    <source>
        <dbReference type="EMBL" id="UNS99537.1"/>
    </source>
</evidence>
<keyword evidence="4" id="KW-1185">Reference proteome</keyword>
<organism evidence="3 4">
    <name type="scientific">Streptomyces tubbatahanensis</name>
    <dbReference type="NCBI Taxonomy" id="2923272"/>
    <lineage>
        <taxon>Bacteria</taxon>
        <taxon>Bacillati</taxon>
        <taxon>Actinomycetota</taxon>
        <taxon>Actinomycetes</taxon>
        <taxon>Kitasatosporales</taxon>
        <taxon>Streptomycetaceae</taxon>
        <taxon>Streptomyces</taxon>
    </lineage>
</organism>
<protein>
    <submittedName>
        <fullName evidence="3">Uncharacterized protein</fullName>
    </submittedName>
</protein>
<evidence type="ECO:0000256" key="1">
    <source>
        <dbReference type="SAM" id="MobiDB-lite"/>
    </source>
</evidence>
<keyword evidence="2" id="KW-0472">Membrane</keyword>
<dbReference type="Proteomes" id="UP001202244">
    <property type="component" value="Chromosome"/>
</dbReference>
<dbReference type="RefSeq" id="WP_242755304.1">
    <property type="nucleotide sequence ID" value="NZ_CP093846.1"/>
</dbReference>
<keyword evidence="2" id="KW-1133">Transmembrane helix</keyword>
<keyword evidence="2" id="KW-0812">Transmembrane</keyword>
<evidence type="ECO:0000313" key="4">
    <source>
        <dbReference type="Proteomes" id="UP001202244"/>
    </source>
</evidence>
<reference evidence="3 4" key="1">
    <citation type="journal article" date="2023" name="Microbiol. Spectr.">
        <title>Synergy between Genome Mining, Metabolomics, and Bioinformatics Uncovers Antibacterial Chlorinated Carbazole Alkaloids and Their Biosynthetic Gene Cluster from Streptomyces tubbatahanensis sp. nov., a Novel Actinomycete Isolated from Sulu Sea, Philippines.</title>
        <authorList>
            <person name="Tenebro C.P."/>
            <person name="Trono D.J.V.L."/>
            <person name="Balida L.A.P."/>
            <person name="Bayog L.K.A."/>
            <person name="Bruna J.R."/>
            <person name="Sabido E.M."/>
            <person name="Caspe D.P.C."/>
            <person name="de Los Santos E.L.C."/>
            <person name="Saludes J.P."/>
            <person name="Dalisay D.S."/>
        </authorList>
    </citation>
    <scope>NUCLEOTIDE SEQUENCE [LARGE SCALE GENOMIC DNA]</scope>
    <source>
        <strain evidence="3 4">DSD3025</strain>
    </source>
</reference>
<accession>A0ABY3XYB3</accession>
<name>A0ABY3XYB3_9ACTN</name>
<evidence type="ECO:0000256" key="2">
    <source>
        <dbReference type="SAM" id="Phobius"/>
    </source>
</evidence>
<feature type="transmembrane region" description="Helical" evidence="2">
    <location>
        <begin position="48"/>
        <end position="68"/>
    </location>
</feature>
<feature type="transmembrane region" description="Helical" evidence="2">
    <location>
        <begin position="74"/>
        <end position="92"/>
    </location>
</feature>
<dbReference type="EMBL" id="CP093846">
    <property type="protein sequence ID" value="UNS99537.1"/>
    <property type="molecule type" value="Genomic_DNA"/>
</dbReference>
<gene>
    <name evidence="3" type="ORF">MMF93_26120</name>
</gene>
<proteinExistence type="predicted"/>